<evidence type="ECO:0000313" key="1">
    <source>
        <dbReference type="EMBL" id="EDQ49569.1"/>
    </source>
</evidence>
<reference evidence="1" key="1">
    <citation type="journal article" date="2008" name="Science">
        <title>The Physcomitrella genome reveals evolutionary insights into the conquest of land by plants.</title>
        <authorList>
            <person name="Rensing S."/>
            <person name="Lang D."/>
            <person name="Zimmer A."/>
            <person name="Terry A."/>
            <person name="Salamov A."/>
            <person name="Shapiro H."/>
            <person name="Nishiyama T."/>
            <person name="Perroud P.-F."/>
            <person name="Lindquist E."/>
            <person name="Kamisugi Y."/>
            <person name="Tanahashi T."/>
            <person name="Sakakibara K."/>
            <person name="Fujita T."/>
            <person name="Oishi K."/>
            <person name="Shin-I T."/>
            <person name="Kuroki Y."/>
            <person name="Toyoda A."/>
            <person name="Suzuki Y."/>
            <person name="Hashimoto A."/>
            <person name="Yamaguchi K."/>
            <person name="Sugano A."/>
            <person name="Kohara Y."/>
            <person name="Fujiyama A."/>
            <person name="Anterola A."/>
            <person name="Aoki S."/>
            <person name="Ashton N."/>
            <person name="Barbazuk W.B."/>
            <person name="Barker E."/>
            <person name="Bennetzen J."/>
            <person name="Bezanilla M."/>
            <person name="Blankenship R."/>
            <person name="Cho S.H."/>
            <person name="Dutcher S."/>
            <person name="Estelle M."/>
            <person name="Fawcett J.A."/>
            <person name="Gundlach H."/>
            <person name="Hanada K."/>
            <person name="Heyl A."/>
            <person name="Hicks K.A."/>
            <person name="Hugh J."/>
            <person name="Lohr M."/>
            <person name="Mayer K."/>
            <person name="Melkozernov A."/>
            <person name="Murata T."/>
            <person name="Nelson D."/>
            <person name="Pils B."/>
            <person name="Prigge M."/>
            <person name="Reiss B."/>
            <person name="Renner T."/>
            <person name="Rombauts S."/>
            <person name="Rushton P."/>
            <person name="Sanderfoot A."/>
            <person name="Schween G."/>
            <person name="Shiu S.-H."/>
            <person name="Stueber K."/>
            <person name="Theodoulou F.L."/>
            <person name="Tu H."/>
            <person name="Van de Peer Y."/>
            <person name="Verrier P.J."/>
            <person name="Waters E."/>
            <person name="Wood A."/>
            <person name="Yang L."/>
            <person name="Cove D."/>
            <person name="Cuming A."/>
            <person name="Hasebe M."/>
            <person name="Lucas S."/>
            <person name="Mishler D.B."/>
            <person name="Reski R."/>
            <person name="Grigoriev I."/>
            <person name="Quatrano R.S."/>
            <person name="Boore J.L."/>
        </authorList>
    </citation>
    <scope>NUCLEOTIDE SEQUENCE [LARGE SCALE GENOMIC DNA]</scope>
</reference>
<sequence>MAGKVRGNLHVAPMVSVPARPVHKLHWRGLGVGAIERETVIHSGSDTCRLGHGVHGGGEEFGQGNFDISVSVGMQKQCGICLLTGAVIVCGYAARLAPSLVSELLERYENMVNMEHVGRLTEIGWKGVWLGWSADWFEDALQKEQCPAHVEKPEKEDP</sequence>
<dbReference type="EMBL" id="DS545368">
    <property type="protein sequence ID" value="EDQ49569.1"/>
    <property type="molecule type" value="Genomic_DNA"/>
</dbReference>
<name>A9U435_PHYPA</name>
<dbReference type="AlphaFoldDB" id="A9U435"/>
<protein>
    <submittedName>
        <fullName evidence="1">Predicted protein</fullName>
    </submittedName>
</protein>
<organism>
    <name type="scientific">Physcomitrium patens</name>
    <name type="common">Spreading-leaved earth moss</name>
    <name type="synonym">Physcomitrella patens</name>
    <dbReference type="NCBI Taxonomy" id="3218"/>
    <lineage>
        <taxon>Eukaryota</taxon>
        <taxon>Viridiplantae</taxon>
        <taxon>Streptophyta</taxon>
        <taxon>Embryophyta</taxon>
        <taxon>Bryophyta</taxon>
        <taxon>Bryophytina</taxon>
        <taxon>Bryopsida</taxon>
        <taxon>Funariidae</taxon>
        <taxon>Funariales</taxon>
        <taxon>Funariaceae</taxon>
        <taxon>Physcomitrium</taxon>
    </lineage>
</organism>
<proteinExistence type="predicted"/>
<feature type="non-terminal residue" evidence="1">
    <location>
        <position position="158"/>
    </location>
</feature>
<gene>
    <name evidence="1" type="ORF">PHYPADRAFT_101683</name>
</gene>
<accession>A9U435</accession>